<keyword evidence="3" id="KW-0274">FAD</keyword>
<reference evidence="5" key="1">
    <citation type="submission" date="2020-05" db="EMBL/GenBank/DDBJ databases">
        <title>Mycena genomes resolve the evolution of fungal bioluminescence.</title>
        <authorList>
            <person name="Tsai I.J."/>
        </authorList>
    </citation>
    <scope>NUCLEOTIDE SEQUENCE</scope>
    <source>
        <strain evidence="5">CCC161011</strain>
    </source>
</reference>
<keyword evidence="6" id="KW-1185">Reference proteome</keyword>
<proteinExistence type="inferred from homology"/>
<dbReference type="Gene3D" id="3.30.560.10">
    <property type="entry name" value="Glucose Oxidase, domain 3"/>
    <property type="match status" value="1"/>
</dbReference>
<dbReference type="PROSITE" id="PS00624">
    <property type="entry name" value="GMC_OXRED_2"/>
    <property type="match status" value="1"/>
</dbReference>
<accession>A0A8H7D5M4</accession>
<name>A0A8H7D5M4_9AGAR</name>
<feature type="binding site" evidence="3">
    <location>
        <position position="204"/>
    </location>
    <ligand>
        <name>FAD</name>
        <dbReference type="ChEBI" id="CHEBI:57692"/>
    </ligand>
</feature>
<comment type="cofactor">
    <cofactor evidence="1 3">
        <name>FAD</name>
        <dbReference type="ChEBI" id="CHEBI:57692"/>
    </cofactor>
</comment>
<dbReference type="GO" id="GO:0050660">
    <property type="term" value="F:flavin adenine dinucleotide binding"/>
    <property type="evidence" value="ECO:0007669"/>
    <property type="project" value="InterPro"/>
</dbReference>
<dbReference type="SUPFAM" id="SSF51905">
    <property type="entry name" value="FAD/NAD(P)-binding domain"/>
    <property type="match status" value="1"/>
</dbReference>
<dbReference type="SUPFAM" id="SSF54373">
    <property type="entry name" value="FAD-linked reductases, C-terminal domain"/>
    <property type="match status" value="1"/>
</dbReference>
<comment type="similarity">
    <text evidence="2">Belongs to the GMC oxidoreductase family.</text>
</comment>
<evidence type="ECO:0000256" key="1">
    <source>
        <dbReference type="ARBA" id="ARBA00001974"/>
    </source>
</evidence>
<protein>
    <recommendedName>
        <fullName evidence="4">Glucose-methanol-choline oxidoreductase N-terminal domain-containing protein</fullName>
    </recommendedName>
</protein>
<dbReference type="AlphaFoldDB" id="A0A8H7D5M4"/>
<evidence type="ECO:0000313" key="6">
    <source>
        <dbReference type="Proteomes" id="UP000620124"/>
    </source>
</evidence>
<evidence type="ECO:0000256" key="3">
    <source>
        <dbReference type="PIRSR" id="PIRSR000137-2"/>
    </source>
</evidence>
<organism evidence="5 6">
    <name type="scientific">Mycena venus</name>
    <dbReference type="NCBI Taxonomy" id="2733690"/>
    <lineage>
        <taxon>Eukaryota</taxon>
        <taxon>Fungi</taxon>
        <taxon>Dikarya</taxon>
        <taxon>Basidiomycota</taxon>
        <taxon>Agaricomycotina</taxon>
        <taxon>Agaricomycetes</taxon>
        <taxon>Agaricomycetidae</taxon>
        <taxon>Agaricales</taxon>
        <taxon>Marasmiineae</taxon>
        <taxon>Mycenaceae</taxon>
        <taxon>Mycena</taxon>
    </lineage>
</organism>
<comment type="caution">
    <text evidence="5">The sequence shown here is derived from an EMBL/GenBank/DDBJ whole genome shotgun (WGS) entry which is preliminary data.</text>
</comment>
<evidence type="ECO:0000256" key="2">
    <source>
        <dbReference type="ARBA" id="ARBA00010790"/>
    </source>
</evidence>
<dbReference type="InterPro" id="IPR012132">
    <property type="entry name" value="GMC_OxRdtase"/>
</dbReference>
<dbReference type="Pfam" id="PF00732">
    <property type="entry name" value="GMC_oxred_N"/>
    <property type="match status" value="1"/>
</dbReference>
<dbReference type="PANTHER" id="PTHR11552:SF78">
    <property type="entry name" value="GLUCOSE-METHANOL-CHOLINE OXIDOREDUCTASE N-TERMINAL DOMAIN-CONTAINING PROTEIN"/>
    <property type="match status" value="1"/>
</dbReference>
<keyword evidence="3" id="KW-0285">Flavoprotein</keyword>
<gene>
    <name evidence="5" type="ORF">MVEN_00671500</name>
</gene>
<dbReference type="Proteomes" id="UP000620124">
    <property type="component" value="Unassembled WGS sequence"/>
</dbReference>
<dbReference type="EMBL" id="JACAZI010000004">
    <property type="protein sequence ID" value="KAF7363189.1"/>
    <property type="molecule type" value="Genomic_DNA"/>
</dbReference>
<dbReference type="Gene3D" id="3.50.50.60">
    <property type="entry name" value="FAD/NAD(P)-binding domain"/>
    <property type="match status" value="2"/>
</dbReference>
<dbReference type="OrthoDB" id="2883642at2759"/>
<evidence type="ECO:0000313" key="5">
    <source>
        <dbReference type="EMBL" id="KAF7363189.1"/>
    </source>
</evidence>
<dbReference type="InterPro" id="IPR000172">
    <property type="entry name" value="GMC_OxRdtase_N"/>
</dbReference>
<evidence type="ECO:0000259" key="4">
    <source>
        <dbReference type="PROSITE" id="PS00624"/>
    </source>
</evidence>
<feature type="domain" description="Glucose-methanol-choline oxidoreductase N-terminal" evidence="4">
    <location>
        <begin position="227"/>
        <end position="241"/>
    </location>
</feature>
<dbReference type="PIRSF" id="PIRSF000137">
    <property type="entry name" value="Alcohol_oxidase"/>
    <property type="match status" value="1"/>
</dbReference>
<dbReference type="GO" id="GO:0016614">
    <property type="term" value="F:oxidoreductase activity, acting on CH-OH group of donors"/>
    <property type="evidence" value="ECO:0007669"/>
    <property type="project" value="InterPro"/>
</dbReference>
<dbReference type="Pfam" id="PF05199">
    <property type="entry name" value="GMC_oxred_C"/>
    <property type="match status" value="1"/>
</dbReference>
<feature type="binding site" evidence="3">
    <location>
        <begin position="482"/>
        <end position="483"/>
    </location>
    <ligand>
        <name>FAD</name>
        <dbReference type="ChEBI" id="CHEBI:57692"/>
    </ligand>
</feature>
<dbReference type="InterPro" id="IPR007867">
    <property type="entry name" value="GMC_OxRtase_C"/>
</dbReference>
<dbReference type="InterPro" id="IPR036188">
    <property type="entry name" value="FAD/NAD-bd_sf"/>
</dbReference>
<dbReference type="PANTHER" id="PTHR11552">
    <property type="entry name" value="GLUCOSE-METHANOL-CHOLINE GMC OXIDOREDUCTASE"/>
    <property type="match status" value="1"/>
</dbReference>
<sequence length="551" mass="60312">MHSQSAQYDIIFAGGGSTACVVAGRLAAADNTLRILIVENGRLTKEHPVHIQPGRFLENMRAGGETFTSVNAMMYTRAAASDYDDWMRLGNPGWGAADLIPLAQKLETYQAGEVNSTHGASGPIKVSHGRYETQTGKDFLVSAAAFPRGRSFSEDVNDFYTCDVYGKWPKYIDTQTGRRSDTPHNYVYNQSENKNLVVLDHARVKRVLFDTDKRAVGIEYQVGGKESAFCSPAILQRSGIGAKAILEKYGIQIVSDLLGVGQNYNDHTAVMPSYLGPDDVVTMNSLAHDKEGVFKAQWIRNGTGPLAANGLDCGIKLRANAQDLTQLTPLFTRRWETFFANAPDKAMVFVGCWAASFGTTDEPRGIYSFPYFSLYPMSTGYVQIQSGDPFAPLEIESGLFDKKEDLLVVRWAYKWSRELARRMESFRGEYAPAHPAFPKGSRAACITRASGPLDRSAPEIEYSPSDDEAIDAYHRASAVVEWHSLGTCAMKPRDQMGVVDPQLNVYGVKNLKIADLSIAPLNVGANTYNTALIVGEKAAVIIAAELGINGV</sequence>